<evidence type="ECO:0000313" key="3">
    <source>
        <dbReference type="Proteomes" id="UP000054937"/>
    </source>
</evidence>
<accession>A0A0V0QE82</accession>
<dbReference type="EMBL" id="LDAU01000189">
    <property type="protein sequence ID" value="KRX00470.1"/>
    <property type="molecule type" value="Genomic_DNA"/>
</dbReference>
<gene>
    <name evidence="2" type="ORF">PPERSA_03203</name>
</gene>
<reference evidence="2 3" key="1">
    <citation type="journal article" date="2015" name="Sci. Rep.">
        <title>Genome of the facultative scuticociliatosis pathogen Pseudocohnilembus persalinus provides insight into its virulence through horizontal gene transfer.</title>
        <authorList>
            <person name="Xiong J."/>
            <person name="Wang G."/>
            <person name="Cheng J."/>
            <person name="Tian M."/>
            <person name="Pan X."/>
            <person name="Warren A."/>
            <person name="Jiang C."/>
            <person name="Yuan D."/>
            <person name="Miao W."/>
        </authorList>
    </citation>
    <scope>NUCLEOTIDE SEQUENCE [LARGE SCALE GENOMIC DNA]</scope>
    <source>
        <strain evidence="2">36N120E</strain>
    </source>
</reference>
<evidence type="ECO:0000256" key="1">
    <source>
        <dbReference type="SAM" id="Coils"/>
    </source>
</evidence>
<proteinExistence type="predicted"/>
<comment type="caution">
    <text evidence="2">The sequence shown here is derived from an EMBL/GenBank/DDBJ whole genome shotgun (WGS) entry which is preliminary data.</text>
</comment>
<dbReference type="AlphaFoldDB" id="A0A0V0QE82"/>
<keyword evidence="1" id="KW-0175">Coiled coil</keyword>
<sequence length="131" mass="16204">MHKNYADDILKHQSRTSEVERYYMNKLQEITEQNRYEILGLQNKVQRFEQVNEKLTEENNDLRKELRLARVKDQDKENQEIREKRYMSNEKIQADLEDLGQKEFQDRMQKTQQEFQTQKLKFLEELQNQNY</sequence>
<dbReference type="InParanoid" id="A0A0V0QE82"/>
<dbReference type="Proteomes" id="UP000054937">
    <property type="component" value="Unassembled WGS sequence"/>
</dbReference>
<feature type="coiled-coil region" evidence="1">
    <location>
        <begin position="38"/>
        <end position="79"/>
    </location>
</feature>
<keyword evidence="3" id="KW-1185">Reference proteome</keyword>
<evidence type="ECO:0000313" key="2">
    <source>
        <dbReference type="EMBL" id="KRX00470.1"/>
    </source>
</evidence>
<organism evidence="2 3">
    <name type="scientific">Pseudocohnilembus persalinus</name>
    <name type="common">Ciliate</name>
    <dbReference type="NCBI Taxonomy" id="266149"/>
    <lineage>
        <taxon>Eukaryota</taxon>
        <taxon>Sar</taxon>
        <taxon>Alveolata</taxon>
        <taxon>Ciliophora</taxon>
        <taxon>Intramacronucleata</taxon>
        <taxon>Oligohymenophorea</taxon>
        <taxon>Scuticociliatia</taxon>
        <taxon>Philasterida</taxon>
        <taxon>Pseudocohnilembidae</taxon>
        <taxon>Pseudocohnilembus</taxon>
    </lineage>
</organism>
<name>A0A0V0QE82_PSEPJ</name>
<protein>
    <submittedName>
        <fullName evidence="2">Uncharacterized protein</fullName>
    </submittedName>
</protein>